<evidence type="ECO:0000259" key="1">
    <source>
        <dbReference type="Pfam" id="PF20209"/>
    </source>
</evidence>
<evidence type="ECO:0000313" key="3">
    <source>
        <dbReference type="Proteomes" id="UP000683360"/>
    </source>
</evidence>
<accession>A0A8S3RWE7</accession>
<dbReference type="Proteomes" id="UP000683360">
    <property type="component" value="Unassembled WGS sequence"/>
</dbReference>
<dbReference type="AlphaFoldDB" id="A0A8S3RWE7"/>
<organism evidence="2 3">
    <name type="scientific">Mytilus edulis</name>
    <name type="common">Blue mussel</name>
    <dbReference type="NCBI Taxonomy" id="6550"/>
    <lineage>
        <taxon>Eukaryota</taxon>
        <taxon>Metazoa</taxon>
        <taxon>Spiralia</taxon>
        <taxon>Lophotrochozoa</taxon>
        <taxon>Mollusca</taxon>
        <taxon>Bivalvia</taxon>
        <taxon>Autobranchia</taxon>
        <taxon>Pteriomorphia</taxon>
        <taxon>Mytilida</taxon>
        <taxon>Mytiloidea</taxon>
        <taxon>Mytilidae</taxon>
        <taxon>Mytilinae</taxon>
        <taxon>Mytilus</taxon>
    </lineage>
</organism>
<keyword evidence="3" id="KW-1185">Reference proteome</keyword>
<protein>
    <recommendedName>
        <fullName evidence="1">DUF6570 domain-containing protein</fullName>
    </recommendedName>
</protein>
<feature type="domain" description="DUF6570" evidence="1">
    <location>
        <begin position="35"/>
        <end position="138"/>
    </location>
</feature>
<evidence type="ECO:0000313" key="2">
    <source>
        <dbReference type="EMBL" id="CAG2211047.1"/>
    </source>
</evidence>
<dbReference type="OrthoDB" id="8123539at2759"/>
<name>A0A8S3RWE7_MYTED</name>
<dbReference type="InterPro" id="IPR046700">
    <property type="entry name" value="DUF6570"/>
</dbReference>
<sequence length="163" mass="18893">MDMLYLPSSPTNGQDSSRCKCEWSSAFRNSQRTENFEYLEKQLISLRIPFMKLVQLPKGNQRGIIGPCVSIPTDIQKTVNILPRCDDETQLVRCKLKRKQSYIGYSQYGFVSTKKISEALECLKEVNPYYKDTSLNHAWHDGFPVDFADITQQRKIIKTVLKY</sequence>
<reference evidence="2" key="1">
    <citation type="submission" date="2021-03" db="EMBL/GenBank/DDBJ databases">
        <authorList>
            <person name="Bekaert M."/>
        </authorList>
    </citation>
    <scope>NUCLEOTIDE SEQUENCE</scope>
</reference>
<dbReference type="Pfam" id="PF20209">
    <property type="entry name" value="DUF6570"/>
    <property type="match status" value="1"/>
</dbReference>
<comment type="caution">
    <text evidence="2">The sequence shown here is derived from an EMBL/GenBank/DDBJ whole genome shotgun (WGS) entry which is preliminary data.</text>
</comment>
<dbReference type="EMBL" id="CAJPWZ010001251">
    <property type="protein sequence ID" value="CAG2211047.1"/>
    <property type="molecule type" value="Genomic_DNA"/>
</dbReference>
<proteinExistence type="predicted"/>
<gene>
    <name evidence="2" type="ORF">MEDL_25101</name>
</gene>